<protein>
    <submittedName>
        <fullName evidence="1">Uncharacterized protein</fullName>
    </submittedName>
</protein>
<dbReference type="EMBL" id="DS989860">
    <property type="protein sequence ID" value="EDX73051.1"/>
    <property type="molecule type" value="Genomic_DNA"/>
</dbReference>
<proteinExistence type="predicted"/>
<dbReference type="STRING" id="118168.MC7420_2669"/>
<evidence type="ECO:0000313" key="2">
    <source>
        <dbReference type="Proteomes" id="UP000003835"/>
    </source>
</evidence>
<accession>B4VYB1</accession>
<gene>
    <name evidence="1" type="ORF">MC7420_2669</name>
</gene>
<reference evidence="1 2" key="1">
    <citation type="submission" date="2008-07" db="EMBL/GenBank/DDBJ databases">
        <authorList>
            <person name="Tandeau de Marsac N."/>
            <person name="Ferriera S."/>
            <person name="Johnson J."/>
            <person name="Kravitz S."/>
            <person name="Beeson K."/>
            <person name="Sutton G."/>
            <person name="Rogers Y.-H."/>
            <person name="Friedman R."/>
            <person name="Frazier M."/>
            <person name="Venter J.C."/>
        </authorList>
    </citation>
    <scope>NUCLEOTIDE SEQUENCE [LARGE SCALE GENOMIC DNA]</scope>
    <source>
        <strain evidence="1 2">PCC 7420</strain>
    </source>
</reference>
<name>B4VYB1_9CYAN</name>
<dbReference type="Proteomes" id="UP000003835">
    <property type="component" value="Unassembled WGS sequence"/>
</dbReference>
<sequence length="51" mass="5545">MSKNNRSVAQECDSQYYTILILLIVVAREGTLANPSPTINGAIAFYANDPT</sequence>
<dbReference type="RefSeq" id="WP_006103852.1">
    <property type="nucleotide sequence ID" value="NZ_DS989860.1"/>
</dbReference>
<organism evidence="1 2">
    <name type="scientific">Coleofasciculus chthonoplastes PCC 7420</name>
    <dbReference type="NCBI Taxonomy" id="118168"/>
    <lineage>
        <taxon>Bacteria</taxon>
        <taxon>Bacillati</taxon>
        <taxon>Cyanobacteriota</taxon>
        <taxon>Cyanophyceae</taxon>
        <taxon>Coleofasciculales</taxon>
        <taxon>Coleofasciculaceae</taxon>
        <taxon>Coleofasciculus</taxon>
    </lineage>
</organism>
<keyword evidence="2" id="KW-1185">Reference proteome</keyword>
<dbReference type="AlphaFoldDB" id="B4VYB1"/>
<dbReference type="HOGENOM" id="CLU_3097654_0_0_3"/>
<evidence type="ECO:0000313" key="1">
    <source>
        <dbReference type="EMBL" id="EDX73051.1"/>
    </source>
</evidence>